<evidence type="ECO:0000313" key="2">
    <source>
        <dbReference type="Proteomes" id="UP000245379"/>
    </source>
</evidence>
<protein>
    <recommendedName>
        <fullName evidence="3">Abortive infection protein-like C-terminal domain-containing protein</fullName>
    </recommendedName>
</protein>
<name>A0A317ES54_9SPHI</name>
<dbReference type="EMBL" id="QGNZ01000001">
    <property type="protein sequence ID" value="PWS28699.1"/>
    <property type="molecule type" value="Genomic_DNA"/>
</dbReference>
<dbReference type="AlphaFoldDB" id="A0A317ES54"/>
<evidence type="ECO:0000313" key="1">
    <source>
        <dbReference type="EMBL" id="PWS28699.1"/>
    </source>
</evidence>
<evidence type="ECO:0008006" key="3">
    <source>
        <dbReference type="Google" id="ProtNLM"/>
    </source>
</evidence>
<comment type="caution">
    <text evidence="1">The sequence shown here is derived from an EMBL/GenBank/DDBJ whole genome shotgun (WGS) entry which is preliminary data.</text>
</comment>
<dbReference type="Proteomes" id="UP000245379">
    <property type="component" value="Unassembled WGS sequence"/>
</dbReference>
<keyword evidence="2" id="KW-1185">Reference proteome</keyword>
<dbReference type="RefSeq" id="WP_109924129.1">
    <property type="nucleotide sequence ID" value="NZ_QGNZ01000001.1"/>
</dbReference>
<organism evidence="1 2">
    <name type="scientific">Pedobacter yonginense</name>
    <dbReference type="NCBI Taxonomy" id="651869"/>
    <lineage>
        <taxon>Bacteria</taxon>
        <taxon>Pseudomonadati</taxon>
        <taxon>Bacteroidota</taxon>
        <taxon>Sphingobacteriia</taxon>
        <taxon>Sphingobacteriales</taxon>
        <taxon>Sphingobacteriaceae</taxon>
        <taxon>Pedobacter</taxon>
    </lineage>
</organism>
<proteinExistence type="predicted"/>
<accession>A0A317ES54</accession>
<sequence>MIKASFLQYASDILASTNSTLSWGKLVKYFNAKSVDYNVDIPHTSLTFPSTGLANKRTGFYENLVHFTPEQQFEILEELCDIYNEVAEVTELKGKLYAMYGGVKQNTAIAASAELVAETQSLLKDFPDADKQYNSGLDKITKGIYERNALDDLRLSLELLLKGVLNNSKSLENQRASIGEFFKVKNISPQIANMLWTLIDQYSKYQNEHVKHNDKINPKEINVILDLTTTFMKHLLQHV</sequence>
<reference evidence="1 2" key="1">
    <citation type="submission" date="2018-05" db="EMBL/GenBank/DDBJ databases">
        <title>Pedobacter paludis sp. nov., isolated from wetland soil.</title>
        <authorList>
            <person name="Zhang Y."/>
            <person name="Wang G."/>
        </authorList>
    </citation>
    <scope>NUCLEOTIDE SEQUENCE [LARGE SCALE GENOMIC DNA]</scope>
    <source>
        <strain evidence="1 2">KCTC22721</strain>
    </source>
</reference>
<dbReference type="OrthoDB" id="5688165at2"/>
<gene>
    <name evidence="1" type="ORF">DHW03_02305</name>
</gene>